<protein>
    <submittedName>
        <fullName evidence="1">Heat-shock protein</fullName>
    </submittedName>
</protein>
<dbReference type="Proteomes" id="UP000265520">
    <property type="component" value="Unassembled WGS sequence"/>
</dbReference>
<comment type="caution">
    <text evidence="1">The sequence shown here is derived from an EMBL/GenBank/DDBJ whole genome shotgun (WGS) entry which is preliminary data.</text>
</comment>
<sequence>CMAIYSNNELRVVAAVYMSGLQQPVIPAIEATMPMEVIDDGHFWHAEALNRTNGDTMNLGTLLKNE</sequence>
<keyword evidence="2" id="KW-1185">Reference proteome</keyword>
<dbReference type="EMBL" id="LXQA010768351">
    <property type="protein sequence ID" value="MCI70079.1"/>
    <property type="molecule type" value="Genomic_DNA"/>
</dbReference>
<accession>A0A392U996</accession>
<proteinExistence type="predicted"/>
<evidence type="ECO:0000313" key="1">
    <source>
        <dbReference type="EMBL" id="MCI70079.1"/>
    </source>
</evidence>
<feature type="non-terminal residue" evidence="1">
    <location>
        <position position="1"/>
    </location>
</feature>
<reference evidence="1 2" key="1">
    <citation type="journal article" date="2018" name="Front. Plant Sci.">
        <title>Red Clover (Trifolium pratense) and Zigzag Clover (T. medium) - A Picture of Genomic Similarities and Differences.</title>
        <authorList>
            <person name="Dluhosova J."/>
            <person name="Istvanek J."/>
            <person name="Nedelnik J."/>
            <person name="Repkova J."/>
        </authorList>
    </citation>
    <scope>NUCLEOTIDE SEQUENCE [LARGE SCALE GENOMIC DNA]</scope>
    <source>
        <strain evidence="2">cv. 10/8</strain>
        <tissue evidence="1">Leaf</tissue>
    </source>
</reference>
<dbReference type="AlphaFoldDB" id="A0A392U996"/>
<organism evidence="1 2">
    <name type="scientific">Trifolium medium</name>
    <dbReference type="NCBI Taxonomy" id="97028"/>
    <lineage>
        <taxon>Eukaryota</taxon>
        <taxon>Viridiplantae</taxon>
        <taxon>Streptophyta</taxon>
        <taxon>Embryophyta</taxon>
        <taxon>Tracheophyta</taxon>
        <taxon>Spermatophyta</taxon>
        <taxon>Magnoliopsida</taxon>
        <taxon>eudicotyledons</taxon>
        <taxon>Gunneridae</taxon>
        <taxon>Pentapetalae</taxon>
        <taxon>rosids</taxon>
        <taxon>fabids</taxon>
        <taxon>Fabales</taxon>
        <taxon>Fabaceae</taxon>
        <taxon>Papilionoideae</taxon>
        <taxon>50 kb inversion clade</taxon>
        <taxon>NPAAA clade</taxon>
        <taxon>Hologalegina</taxon>
        <taxon>IRL clade</taxon>
        <taxon>Trifolieae</taxon>
        <taxon>Trifolium</taxon>
    </lineage>
</organism>
<evidence type="ECO:0000313" key="2">
    <source>
        <dbReference type="Proteomes" id="UP000265520"/>
    </source>
</evidence>
<name>A0A392U996_9FABA</name>